<comment type="caution">
    <text evidence="2">The sequence shown here is derived from an EMBL/GenBank/DDBJ whole genome shotgun (WGS) entry which is preliminary data.</text>
</comment>
<proteinExistence type="predicted"/>
<dbReference type="AlphaFoldDB" id="A0A7M4DEZ8"/>
<feature type="compositionally biased region" description="Basic residues" evidence="1">
    <location>
        <begin position="43"/>
        <end position="54"/>
    </location>
</feature>
<accession>A0A7M4DEZ8</accession>
<reference evidence="2 3" key="1">
    <citation type="submission" date="2019-11" db="EMBL/GenBank/DDBJ databases">
        <authorList>
            <person name="Criscuolo A."/>
        </authorList>
    </citation>
    <scope>NUCLEOTIDE SEQUENCE [LARGE SCALE GENOMIC DNA]</scope>
    <source>
        <strain evidence="2">CIP111667</strain>
    </source>
</reference>
<feature type="region of interest" description="Disordered" evidence="1">
    <location>
        <begin position="1"/>
        <end position="54"/>
    </location>
</feature>
<protein>
    <submittedName>
        <fullName evidence="2">Uncharacterized protein</fullName>
    </submittedName>
</protein>
<name>A0A7M4DEZ8_9MICO</name>
<evidence type="ECO:0000256" key="1">
    <source>
        <dbReference type="SAM" id="MobiDB-lite"/>
    </source>
</evidence>
<sequence>MHMLMVSRRKVSVERGAAATASGGGGGRGAAVPAAGGDIGPRGRSHARRCASGR</sequence>
<keyword evidence="3" id="KW-1185">Reference proteome</keyword>
<organism evidence="2 3">
    <name type="scientific">Occultella aeris</name>
    <dbReference type="NCBI Taxonomy" id="2761496"/>
    <lineage>
        <taxon>Bacteria</taxon>
        <taxon>Bacillati</taxon>
        <taxon>Actinomycetota</taxon>
        <taxon>Actinomycetes</taxon>
        <taxon>Micrococcales</taxon>
        <taxon>Ruaniaceae</taxon>
        <taxon>Occultella</taxon>
    </lineage>
</organism>
<dbReference type="EMBL" id="CACRYJ010000011">
    <property type="protein sequence ID" value="VZO35491.1"/>
    <property type="molecule type" value="Genomic_DNA"/>
</dbReference>
<dbReference type="Proteomes" id="UP000419743">
    <property type="component" value="Unassembled WGS sequence"/>
</dbReference>
<gene>
    <name evidence="2" type="ORF">HALOF300_00689</name>
</gene>
<evidence type="ECO:0000313" key="2">
    <source>
        <dbReference type="EMBL" id="VZO35491.1"/>
    </source>
</evidence>
<evidence type="ECO:0000313" key="3">
    <source>
        <dbReference type="Proteomes" id="UP000419743"/>
    </source>
</evidence>